<evidence type="ECO:0000259" key="1">
    <source>
        <dbReference type="Pfam" id="PF18480"/>
    </source>
</evidence>
<gene>
    <name evidence="2" type="ORF">G1H11_15730</name>
</gene>
<dbReference type="Pfam" id="PF18480">
    <property type="entry name" value="DUF5615"/>
    <property type="match status" value="1"/>
</dbReference>
<accession>A0A6N9YPL2</accession>
<organism evidence="2 3">
    <name type="scientific">Phytoactinopolyspora alkaliphila</name>
    <dbReference type="NCBI Taxonomy" id="1783498"/>
    <lineage>
        <taxon>Bacteria</taxon>
        <taxon>Bacillati</taxon>
        <taxon>Actinomycetota</taxon>
        <taxon>Actinomycetes</taxon>
        <taxon>Jiangellales</taxon>
        <taxon>Jiangellaceae</taxon>
        <taxon>Phytoactinopolyspora</taxon>
    </lineage>
</organism>
<name>A0A6N9YPL2_9ACTN</name>
<dbReference type="InterPro" id="IPR041049">
    <property type="entry name" value="DUF5615"/>
</dbReference>
<evidence type="ECO:0000313" key="3">
    <source>
        <dbReference type="Proteomes" id="UP000469185"/>
    </source>
</evidence>
<dbReference type="Proteomes" id="UP000469185">
    <property type="component" value="Unassembled WGS sequence"/>
</dbReference>
<keyword evidence="3" id="KW-1185">Reference proteome</keyword>
<dbReference type="EMBL" id="JAAGOB010000008">
    <property type="protein sequence ID" value="NED96759.1"/>
    <property type="molecule type" value="Genomic_DNA"/>
</dbReference>
<reference evidence="2 3" key="1">
    <citation type="submission" date="2020-02" db="EMBL/GenBank/DDBJ databases">
        <authorList>
            <person name="Li X.-J."/>
            <person name="Feng X.-M."/>
        </authorList>
    </citation>
    <scope>NUCLEOTIDE SEQUENCE [LARGE SCALE GENOMIC DNA]</scope>
    <source>
        <strain evidence="2 3">CGMCC 4.7225</strain>
    </source>
</reference>
<sequence>MTAFLIDEMFPPATAELLREDGHDAVHVFDVGLQAADDAQVAAAARAYGRAVVTENVVDFSVERDVVLVFVLKRNLPAGGAQAAGLAKVLDRWAHANPQPYLGPHWPPTD</sequence>
<comment type="caution">
    <text evidence="2">The sequence shown here is derived from an EMBL/GenBank/DDBJ whole genome shotgun (WGS) entry which is preliminary data.</text>
</comment>
<proteinExistence type="predicted"/>
<feature type="domain" description="DUF5615" evidence="1">
    <location>
        <begin position="4"/>
        <end position="61"/>
    </location>
</feature>
<dbReference type="RefSeq" id="WP_163819539.1">
    <property type="nucleotide sequence ID" value="NZ_JAAGOB010000008.1"/>
</dbReference>
<dbReference type="AlphaFoldDB" id="A0A6N9YPL2"/>
<protein>
    <recommendedName>
        <fullName evidence="1">DUF5615 domain-containing protein</fullName>
    </recommendedName>
</protein>
<evidence type="ECO:0000313" key="2">
    <source>
        <dbReference type="EMBL" id="NED96759.1"/>
    </source>
</evidence>